<proteinExistence type="predicted"/>
<accession>A0A0K8V9G1</accession>
<dbReference type="OrthoDB" id="7848994at2759"/>
<gene>
    <name evidence="1" type="ORF">c0_g1_i1</name>
</gene>
<evidence type="ECO:0000313" key="1">
    <source>
        <dbReference type="EMBL" id="JAI35599.1"/>
    </source>
</evidence>
<organism evidence="1">
    <name type="scientific">Bactrocera latifrons</name>
    <name type="common">Malaysian fruit fly</name>
    <name type="synonym">Chaetodacus latifrons</name>
    <dbReference type="NCBI Taxonomy" id="174628"/>
    <lineage>
        <taxon>Eukaryota</taxon>
        <taxon>Metazoa</taxon>
        <taxon>Ecdysozoa</taxon>
        <taxon>Arthropoda</taxon>
        <taxon>Hexapoda</taxon>
        <taxon>Insecta</taxon>
        <taxon>Pterygota</taxon>
        <taxon>Neoptera</taxon>
        <taxon>Endopterygota</taxon>
        <taxon>Diptera</taxon>
        <taxon>Brachycera</taxon>
        <taxon>Muscomorpha</taxon>
        <taxon>Tephritoidea</taxon>
        <taxon>Tephritidae</taxon>
        <taxon>Bactrocera</taxon>
        <taxon>Bactrocera</taxon>
    </lineage>
</organism>
<protein>
    <submittedName>
        <fullName evidence="1">Uncharacterized protein</fullName>
    </submittedName>
</protein>
<sequence length="327" mass="38943">FFVFYTIIIYYLISSIKYNWFFIDFENYAPYMNMDILNPQENDGIGLIIEPGYTWNEMRENVMNSCLKKKFHIILDGDHKTDEVYRKILDLLNSELNLDEITSLFVIVGTLYFIEATPLNMEWRTQLLQKTFNYTDTLSPMHLHLATKRLWTSLKKKETDVFNILELCNQMVIISETARAISICLMWTILSEITETPSEMYCFRQFMKLLEMLNNIENETLQEEENTKIVYILVRVLSYLINVILCDAQNEDIIKAGYRMYFKYTSSFLKQLLNWCENFKKTIDSCPKPKQIQTDWDLRMMITEHISFNIINVLQDRIEQMSAPDYT</sequence>
<reference evidence="1" key="1">
    <citation type="submission" date="2015-06" db="EMBL/GenBank/DDBJ databases">
        <authorList>
            <person name="Hoefler B.C."/>
            <person name="Straight P.D."/>
        </authorList>
    </citation>
    <scope>NUCLEOTIDE SEQUENCE</scope>
</reference>
<dbReference type="EMBL" id="GDHF01016715">
    <property type="protein sequence ID" value="JAI35599.1"/>
    <property type="molecule type" value="Transcribed_RNA"/>
</dbReference>
<name>A0A0K8V9G1_BACLA</name>
<feature type="non-terminal residue" evidence="1">
    <location>
        <position position="1"/>
    </location>
</feature>
<dbReference type="AlphaFoldDB" id="A0A0K8V9G1"/>